<dbReference type="EMBL" id="ABDC03002715">
    <property type="status" value="NOT_ANNOTATED_CDS"/>
    <property type="molecule type" value="Genomic_DNA"/>
</dbReference>
<comment type="function">
    <text evidence="4">May be required for ribosome biogenesis.</text>
</comment>
<evidence type="ECO:0000256" key="3">
    <source>
        <dbReference type="ARBA" id="ARBA00022552"/>
    </source>
</evidence>
<evidence type="ECO:0000256" key="5">
    <source>
        <dbReference type="ARBA" id="ARBA00040221"/>
    </source>
</evidence>
<sequence length="309" mass="35740">MAKSGEKIGGSGKKSLKRKAASGELQEAAVAEHETTESGVQPPKMAAFPPGFSISEIKNKQRRHLMFTRWKQQQRKEKLAAKKRLKKEREALGDKAPPKPIPKTIDNQRVYDETIVDPNDEEVMLENFCYFVLQRTVRLCEQLSTVIPNSHVYYRRGLCISRDFTDLIVINEDRKTPNGLILSHLPNGPTAHFKMSSVRLRKEIKRRGKDPTEHIPEVILNNFTTRLGHSIGRTLTPWILTSFMKYIFNMNLFSNKKINYLLNPKVGIQELGPRFTLKLRSLQKGTFDSKYGEYEWPREMDTSRRKFHL</sequence>
<dbReference type="GO" id="GO:0042134">
    <property type="term" value="F:rRNA primary transcript binding"/>
    <property type="evidence" value="ECO:0007669"/>
    <property type="project" value="InterPro"/>
</dbReference>
<dbReference type="Pfam" id="PF04427">
    <property type="entry name" value="Brix"/>
    <property type="match status" value="1"/>
</dbReference>
<dbReference type="GO" id="GO:0000470">
    <property type="term" value="P:maturation of LSU-rRNA"/>
    <property type="evidence" value="ECO:0007669"/>
    <property type="project" value="TreeGrafter"/>
</dbReference>
<reference evidence="10" key="3">
    <citation type="submission" date="2025-09" db="UniProtKB">
        <authorList>
            <consortium name="Ensembl"/>
        </authorList>
    </citation>
    <scope>IDENTIFICATION</scope>
</reference>
<dbReference type="Gene3D" id="3.40.50.10480">
    <property type="entry name" value="Probable brix-domain ribosomal biogenesis protein"/>
    <property type="match status" value="1"/>
</dbReference>
<dbReference type="InterPro" id="IPR007109">
    <property type="entry name" value="Brix"/>
</dbReference>
<reference evidence="10" key="1">
    <citation type="submission" date="2016-12" db="EMBL/GenBank/DDBJ databases">
        <title>Mouse lemur reference genome and diversity panel.</title>
        <authorList>
            <person name="Harris R."/>
            <person name="Larsen P."/>
            <person name="Liu Y."/>
            <person name="Hughes D.S."/>
            <person name="Murali S."/>
            <person name="Raveendran M."/>
            <person name="Korchina V."/>
            <person name="Wang M."/>
            <person name="Jhangiani S."/>
            <person name="Bandaranaike D."/>
            <person name="Bellair M."/>
            <person name="Blankenburg K."/>
            <person name="Chao H."/>
            <person name="Dahdouli M."/>
            <person name="Dinh H."/>
            <person name="Doddapaneni H."/>
            <person name="English A."/>
            <person name="Firestine M."/>
            <person name="Gnanaolivu R."/>
            <person name="Gross S."/>
            <person name="Hernandez B."/>
            <person name="Javaid M."/>
            <person name="Jayaseelan J."/>
            <person name="Jones J."/>
            <person name="Khan Z."/>
            <person name="Kovar C."/>
            <person name="Kurapati P."/>
            <person name="Le B."/>
            <person name="Lee S."/>
            <person name="Li M."/>
            <person name="Mathew T."/>
            <person name="Narasimhan A."/>
            <person name="Ngo D."/>
            <person name="Nguyen L."/>
            <person name="Okwuonu G."/>
            <person name="Ongeri F."/>
            <person name="Osuji N."/>
            <person name="Pu L.-L."/>
            <person name="Puazo M."/>
            <person name="Quiroz J."/>
            <person name="Raj R."/>
            <person name="Rajbhandari K."/>
            <person name="Reid J.G."/>
            <person name="Santibanez J."/>
            <person name="Sexton D."/>
            <person name="Skinner E."/>
            <person name="Vee V."/>
            <person name="Weissenberger G."/>
            <person name="Wu Y."/>
            <person name="Xin Y."/>
            <person name="Han Y."/>
            <person name="Campbell C."/>
            <person name="Brown A."/>
            <person name="Sullivan B."/>
            <person name="Shelton J."/>
            <person name="Brown S."/>
            <person name="Dudchenko O."/>
            <person name="Machol I."/>
            <person name="Durand N."/>
            <person name="Shamim M."/>
            <person name="Lieberman A."/>
            <person name="Muzny D.M."/>
            <person name="Richards S."/>
            <person name="Yoder A."/>
            <person name="Worley K.C."/>
            <person name="Rogers J."/>
            <person name="Gibbs R.A."/>
        </authorList>
    </citation>
    <scope>NUCLEOTIDE SEQUENCE [LARGE SCALE GENOMIC DNA]</scope>
</reference>
<evidence type="ECO:0000313" key="11">
    <source>
        <dbReference type="Proteomes" id="UP000694394"/>
    </source>
</evidence>
<dbReference type="SMART" id="SM00879">
    <property type="entry name" value="Brix"/>
    <property type="match status" value="1"/>
</dbReference>
<dbReference type="Proteomes" id="UP000694394">
    <property type="component" value="Chromosome 2"/>
</dbReference>
<evidence type="ECO:0000256" key="2">
    <source>
        <dbReference type="ARBA" id="ARBA00022517"/>
    </source>
</evidence>
<evidence type="ECO:0000256" key="7">
    <source>
        <dbReference type="ARBA" id="ARBA00043178"/>
    </source>
</evidence>
<evidence type="ECO:0000256" key="8">
    <source>
        <dbReference type="SAM" id="MobiDB-lite"/>
    </source>
</evidence>
<proteinExistence type="predicted"/>
<dbReference type="PANTHER" id="PTHR22734:SF3">
    <property type="entry name" value="RIBOSOME PRODUCTION FACTOR 1"/>
    <property type="match status" value="1"/>
</dbReference>
<comment type="subcellular location">
    <subcellularLocation>
        <location evidence="1">Nucleus</location>
        <location evidence="1">Nucleolus</location>
    </subcellularLocation>
</comment>
<dbReference type="Ensembl" id="ENSMICT00000003091.3">
    <property type="protein sequence ID" value="ENSMICP00000002810.3"/>
    <property type="gene ID" value="ENSMICG00000003093.3"/>
</dbReference>
<feature type="region of interest" description="Disordered" evidence="8">
    <location>
        <begin position="1"/>
        <end position="51"/>
    </location>
</feature>
<name>A0A8C5UUR1_MICMU</name>
<dbReference type="PROSITE" id="PS50833">
    <property type="entry name" value="BRIX"/>
    <property type="match status" value="1"/>
</dbReference>
<dbReference type="PANTHER" id="PTHR22734">
    <property type="entry name" value="U3 SMALL NUCLEOLAR RIBONUCLEOPROTEIN PROTEIN IMP4"/>
    <property type="match status" value="1"/>
</dbReference>
<reference evidence="10" key="2">
    <citation type="submission" date="2025-08" db="UniProtKB">
        <authorList>
            <consortium name="Ensembl"/>
        </authorList>
    </citation>
    <scope>IDENTIFICATION</scope>
</reference>
<dbReference type="GO" id="GO:0005730">
    <property type="term" value="C:nucleolus"/>
    <property type="evidence" value="ECO:0007669"/>
    <property type="project" value="UniProtKB-SubCell"/>
</dbReference>
<evidence type="ECO:0000259" key="9">
    <source>
        <dbReference type="PROSITE" id="PS50833"/>
    </source>
</evidence>
<dbReference type="InterPro" id="IPR044281">
    <property type="entry name" value="IMP4/RPF1"/>
</dbReference>
<accession>A0A8C5UUR1</accession>
<dbReference type="SUPFAM" id="SSF52954">
    <property type="entry name" value="Class II aaRS ABD-related"/>
    <property type="match status" value="1"/>
</dbReference>
<evidence type="ECO:0000256" key="1">
    <source>
        <dbReference type="ARBA" id="ARBA00004604"/>
    </source>
</evidence>
<keyword evidence="3" id="KW-0698">rRNA processing</keyword>
<keyword evidence="2" id="KW-0690">Ribosome biogenesis</keyword>
<dbReference type="GO" id="GO:0030687">
    <property type="term" value="C:preribosome, large subunit precursor"/>
    <property type="evidence" value="ECO:0007669"/>
    <property type="project" value="TreeGrafter"/>
</dbReference>
<dbReference type="AlphaFoldDB" id="A0A8C5UUR1"/>
<feature type="domain" description="Brix" evidence="9">
    <location>
        <begin position="122"/>
        <end position="288"/>
    </location>
</feature>
<keyword evidence="11" id="KW-1185">Reference proteome</keyword>
<protein>
    <recommendedName>
        <fullName evidence="5">Ribosome production factor 1</fullName>
    </recommendedName>
    <alternativeName>
        <fullName evidence="7">Brix domain-containing protein 5</fullName>
    </alternativeName>
    <alternativeName>
        <fullName evidence="6">Ribosome biogenesis protein RPF1</fullName>
    </alternativeName>
</protein>
<gene>
    <name evidence="10" type="primary">RPF1</name>
</gene>
<evidence type="ECO:0000313" key="10">
    <source>
        <dbReference type="Ensembl" id="ENSMICP00000002810.3"/>
    </source>
</evidence>
<dbReference type="GeneTree" id="ENSGT00940000153231"/>
<evidence type="ECO:0000256" key="4">
    <source>
        <dbReference type="ARBA" id="ARBA00037314"/>
    </source>
</evidence>
<evidence type="ECO:0000256" key="6">
    <source>
        <dbReference type="ARBA" id="ARBA00042600"/>
    </source>
</evidence>
<organism evidence="10 11">
    <name type="scientific">Microcebus murinus</name>
    <name type="common">Gray mouse lemur</name>
    <name type="synonym">Lemur murinus</name>
    <dbReference type="NCBI Taxonomy" id="30608"/>
    <lineage>
        <taxon>Eukaryota</taxon>
        <taxon>Metazoa</taxon>
        <taxon>Chordata</taxon>
        <taxon>Craniata</taxon>
        <taxon>Vertebrata</taxon>
        <taxon>Euteleostomi</taxon>
        <taxon>Mammalia</taxon>
        <taxon>Eutheria</taxon>
        <taxon>Euarchontoglires</taxon>
        <taxon>Primates</taxon>
        <taxon>Strepsirrhini</taxon>
        <taxon>Lemuriformes</taxon>
        <taxon>Cheirogaleidae</taxon>
        <taxon>Microcebus</taxon>
    </lineage>
</organism>
<dbReference type="GO" id="GO:0000460">
    <property type="term" value="P:maturation of 5.8S rRNA"/>
    <property type="evidence" value="ECO:0007669"/>
    <property type="project" value="TreeGrafter"/>
</dbReference>